<sequence length="651" mass="73549">MEKLEEIGTVTGLREITPYTFWVRMRPAFTPGIRLEAIVRVDFSWGEETFRLYGVVNEVVASWDGTVTTGYQEEAYAEGRYSGVTIYLGQVVVTRTLKKEGESFVTVPPLVPPPVGEKVFLAPPEETDVALGFDEVKRARRALPCGVLSNNEVAYLDVRYLLGDNGAHVNVSGQSGVAAKTSYATFLLWMMLNYPRAPKCFLSGDVATFLRDSRAIVFNVKGESLLFLDHWNSEWEEAKGSREAQLWEDMFRRFGVDARPFEGVTVAVPPRKDGRPDIRHSRERVSVYGWDILDIAELHLLPLFFDPEELEEKANFALAVSVIEEFLFDQYTRLVEEARAELFSRDTPYLEENIRFSCEGLDDRTLVRLYLAVCGQDPTWMLRRFGLPNSLKDLIELLHGCTEEGEKGAGALAAALGSEKIEDKTILAISRRLRLAERSGLARLWRSIPPSRTVVFHHPPVPEYTLPWNRPAGVTVVDIAKLSSRGQAFVVGAVLREILWAKEQDLLKEPVFIYLDELNKYAPREGGGFLGQIFRDVAERGRSFRIVLIGAEQTASQVDYRVVTQAATTVVGRQKYAELSKEEYAHLQGILREKAAALLPGEVIVDQPFFRLPLTVRFPLTPWATSEEKRLLRYGEGVVSLSEEEFRKLFE</sequence>
<organism evidence="1">
    <name type="scientific">Candidatus Caldatribacterium californiense</name>
    <dbReference type="NCBI Taxonomy" id="1454726"/>
    <lineage>
        <taxon>Bacteria</taxon>
        <taxon>Pseudomonadati</taxon>
        <taxon>Atribacterota</taxon>
        <taxon>Atribacteria</taxon>
        <taxon>Atribacterales</taxon>
        <taxon>Candidatus Caldatribacteriaceae</taxon>
        <taxon>Candidatus Caldatribacterium</taxon>
    </lineage>
</organism>
<keyword evidence="1" id="KW-0067">ATP-binding</keyword>
<dbReference type="GO" id="GO:0005524">
    <property type="term" value="F:ATP binding"/>
    <property type="evidence" value="ECO:0007669"/>
    <property type="project" value="UniProtKB-KW"/>
</dbReference>
<proteinExistence type="predicted"/>
<dbReference type="SUPFAM" id="SSF52540">
    <property type="entry name" value="P-loop containing nucleoside triphosphate hydrolases"/>
    <property type="match status" value="1"/>
</dbReference>
<name>A0A7V3YF70_9BACT</name>
<dbReference type="EMBL" id="DTFV01000028">
    <property type="protein sequence ID" value="HGI29978.1"/>
    <property type="molecule type" value="Genomic_DNA"/>
</dbReference>
<dbReference type="InterPro" id="IPR027417">
    <property type="entry name" value="P-loop_NTPase"/>
</dbReference>
<dbReference type="PANTHER" id="PTHR30121">
    <property type="entry name" value="UNCHARACTERIZED PROTEIN YJGR-RELATED"/>
    <property type="match status" value="1"/>
</dbReference>
<dbReference type="InterPro" id="IPR051162">
    <property type="entry name" value="T4SS_component"/>
</dbReference>
<reference evidence="1" key="1">
    <citation type="journal article" date="2020" name="mSystems">
        <title>Genome- and Community-Level Interaction Insights into Carbon Utilization and Element Cycling Functions of Hydrothermarchaeota in Hydrothermal Sediment.</title>
        <authorList>
            <person name="Zhou Z."/>
            <person name="Liu Y."/>
            <person name="Xu W."/>
            <person name="Pan J."/>
            <person name="Luo Z.H."/>
            <person name="Li M."/>
        </authorList>
    </citation>
    <scope>NUCLEOTIDE SEQUENCE [LARGE SCALE GENOMIC DNA]</scope>
    <source>
        <strain evidence="1">SpSt-747</strain>
    </source>
</reference>
<comment type="caution">
    <text evidence="1">The sequence shown here is derived from an EMBL/GenBank/DDBJ whole genome shotgun (WGS) entry which is preliminary data.</text>
</comment>
<dbReference type="Gene3D" id="3.40.50.300">
    <property type="entry name" value="P-loop containing nucleotide triphosphate hydrolases"/>
    <property type="match status" value="1"/>
</dbReference>
<dbReference type="PANTHER" id="PTHR30121:SF6">
    <property type="entry name" value="SLR6007 PROTEIN"/>
    <property type="match status" value="1"/>
</dbReference>
<protein>
    <submittedName>
        <fullName evidence="1">ATP-binding protein</fullName>
    </submittedName>
</protein>
<evidence type="ECO:0000313" key="1">
    <source>
        <dbReference type="EMBL" id="HGI29978.1"/>
    </source>
</evidence>
<dbReference type="AlphaFoldDB" id="A0A7V3YF70"/>
<accession>A0A7V3YF70</accession>
<keyword evidence="1" id="KW-0547">Nucleotide-binding</keyword>
<gene>
    <name evidence="1" type="ORF">ENV30_01505</name>
</gene>